<protein>
    <submittedName>
        <fullName evidence="2">Uncharacterized protein</fullName>
    </submittedName>
</protein>
<comment type="caution">
    <text evidence="2">The sequence shown here is derived from an EMBL/GenBank/DDBJ whole genome shotgun (WGS) entry which is preliminary data.</text>
</comment>
<keyword evidence="1" id="KW-0812">Transmembrane</keyword>
<dbReference type="EMBL" id="LAVV01015236">
    <property type="protein sequence ID" value="KNZ44035.1"/>
    <property type="molecule type" value="Genomic_DNA"/>
</dbReference>
<evidence type="ECO:0000313" key="2">
    <source>
        <dbReference type="EMBL" id="KNZ44035.1"/>
    </source>
</evidence>
<accession>A0A0L6U8C9</accession>
<dbReference type="VEuPathDB" id="FungiDB:VP01_956g3"/>
<dbReference type="Proteomes" id="UP000037035">
    <property type="component" value="Unassembled WGS sequence"/>
</dbReference>
<name>A0A0L6U8C9_9BASI</name>
<dbReference type="AlphaFoldDB" id="A0A0L6U8C9"/>
<evidence type="ECO:0000313" key="3">
    <source>
        <dbReference type="Proteomes" id="UP000037035"/>
    </source>
</evidence>
<keyword evidence="1" id="KW-0472">Membrane</keyword>
<keyword evidence="1" id="KW-1133">Transmembrane helix</keyword>
<gene>
    <name evidence="2" type="ORF">VP01_956g3</name>
</gene>
<feature type="transmembrane region" description="Helical" evidence="1">
    <location>
        <begin position="711"/>
        <end position="733"/>
    </location>
</feature>
<organism evidence="2 3">
    <name type="scientific">Puccinia sorghi</name>
    <dbReference type="NCBI Taxonomy" id="27349"/>
    <lineage>
        <taxon>Eukaryota</taxon>
        <taxon>Fungi</taxon>
        <taxon>Dikarya</taxon>
        <taxon>Basidiomycota</taxon>
        <taxon>Pucciniomycotina</taxon>
        <taxon>Pucciniomycetes</taxon>
        <taxon>Pucciniales</taxon>
        <taxon>Pucciniaceae</taxon>
        <taxon>Puccinia</taxon>
    </lineage>
</organism>
<keyword evidence="3" id="KW-1185">Reference proteome</keyword>
<reference evidence="2 3" key="1">
    <citation type="submission" date="2015-08" db="EMBL/GenBank/DDBJ databases">
        <title>Next Generation Sequencing and Analysis of the Genome of Puccinia sorghi L Schw, the Causal Agent of Maize Common Rust.</title>
        <authorList>
            <person name="Rochi L."/>
            <person name="Burguener G."/>
            <person name="Darino M."/>
            <person name="Turjanski A."/>
            <person name="Kreff E."/>
            <person name="Dieguez M.J."/>
            <person name="Sacco F."/>
        </authorList>
    </citation>
    <scope>NUCLEOTIDE SEQUENCE [LARGE SCALE GENOMIC DNA]</scope>
    <source>
        <strain evidence="2 3">RO10H11247</strain>
    </source>
</reference>
<feature type="transmembrane region" description="Helical" evidence="1">
    <location>
        <begin position="52"/>
        <end position="74"/>
    </location>
</feature>
<feature type="transmembrane region" description="Helical" evidence="1">
    <location>
        <begin position="448"/>
        <end position="468"/>
    </location>
</feature>
<proteinExistence type="predicted"/>
<feature type="transmembrane region" description="Helical" evidence="1">
    <location>
        <begin position="598"/>
        <end position="618"/>
    </location>
</feature>
<evidence type="ECO:0000256" key="1">
    <source>
        <dbReference type="SAM" id="Phobius"/>
    </source>
</evidence>
<sequence length="823" mass="94039">MGIWRDIIGGFVCYRREDCNKRVITRVGGNLRSDMYYYMCMYVFNHTFEGDAYWIEFLVGGKFLVVLLLISSLIEFQSAGWMRCCRLCECGGWMKTSLCVCVFVIILPRNRWVDCSSSSGCLKGSLLGEKKKEKILKLIKEREIRRINATMQGYLLGEPNQIIHPSQPLINLFLQSYIFPIFLQNRFPGEFGLTLIPSPSHHQHYLPILQPYISFTSNTWTSNNQITFIAFITHFYCFSACKPVRIHVNLKTVFQACSSQSHHNHKNLFLKQSLSFNPRNSKTTSRLQQCSAMGRNSSHVSTRNKAQEMQQTALKITTVSRIYITMRNGMDLLILCWGKLGIHMNGTVACILHCLHPWFTAGLSQPGHCMEGNFQWRRHLNISRQRYANLTLFLMFQFLEKLLPATSIGVGGDMQHTTCFEVFIIRYFYLVKRQKDAEINACKSFVRLLRHISGILVISLVNVLFSYLSNSCMPKGNFEVFQGSYLLLIICFDISTTDESWMYTKKTLSLSGKKAQLTQALDPCWLIIMVTLEHIIYHHVQHDGLCLSRTLKDNIIHGTQILLQGCQIIPEIYALPPVKRRVAASVWGQGDTSVSDELFAIVGALCLHLTCFIFGSLINPQGIIWGCSEFSLFGHLTTEGKTKLLLAVLRTNHSWVQVACTKDWFKKQNLKGMSGNGLGQNHPQLCLTGSLTCVKNQIVAANMNFSGCIAFLLKSFAWFIGNLFFFVFVHYHFDVKFGVQEMSCTKIQLPCWLTHRHQCWDCGGHLMEFHNIRSKHLTSVTHCCKIGVIIQTESDTERTLSLYIFILPRLSWNILLKPTPSLL</sequence>